<reference evidence="2" key="1">
    <citation type="journal article" date="2018" name="Genome Announc.">
        <title>Ignatzschineria cameli sp. nov., isolated from necrotic foot tissue of dromedaries (Camelus dromedarius) and associated maggots (Wohlfahrtia species) in Dubai.</title>
        <authorList>
            <person name="Tsang C.C."/>
            <person name="Tang J.Y."/>
            <person name="Fong J.Y."/>
            <person name="Kinne J."/>
            <person name="Lee H.H."/>
            <person name="Joseph M."/>
            <person name="Jose S."/>
            <person name="Schuster R.K."/>
            <person name="Tang Y."/>
            <person name="Sivakumar S."/>
            <person name="Chen J.H."/>
            <person name="Teng J.L."/>
            <person name="Lau S.K."/>
            <person name="Wernery U."/>
            <person name="Woo P.C."/>
        </authorList>
    </citation>
    <scope>NUCLEOTIDE SEQUENCE</scope>
    <source>
        <strain evidence="2">UAE-HKU57</strain>
        <strain evidence="3">UAE-HKU58</strain>
    </source>
</reference>
<evidence type="ECO:0000313" key="5">
    <source>
        <dbReference type="Proteomes" id="UP000245217"/>
    </source>
</evidence>
<dbReference type="EMBL" id="QEWW01000003">
    <property type="protein sequence ID" value="PWD86214.1"/>
    <property type="molecule type" value="Genomic_DNA"/>
</dbReference>
<proteinExistence type="predicted"/>
<keyword evidence="5" id="KW-1185">Reference proteome</keyword>
<accession>A0A2U2AQX5</accession>
<dbReference type="Proteomes" id="UP000245217">
    <property type="component" value="Unassembled WGS sequence"/>
</dbReference>
<evidence type="ECO:0000313" key="3">
    <source>
        <dbReference type="EMBL" id="PWD90160.1"/>
    </source>
</evidence>
<sequence length="115" mass="12802">MSKETKTAETQDLATLEAENKALQADQKKLETALETETKAHEATKKALEVAEKKLQELESGKTKEGLNIVYLQTPVGIKARFRAGIKVTNERVRHEVSDEVLAELQQDNAILISQ</sequence>
<gene>
    <name evidence="2" type="ORF">DC077_05595</name>
    <name evidence="3" type="ORF">DC078_08715</name>
</gene>
<dbReference type="AlphaFoldDB" id="A0A2U2AQX5"/>
<dbReference type="RefSeq" id="WP_109202156.1">
    <property type="nucleotide sequence ID" value="NZ_QEWS01000011.1"/>
</dbReference>
<keyword evidence="1" id="KW-0175">Coiled coil</keyword>
<protein>
    <submittedName>
        <fullName evidence="2">Uncharacterized protein</fullName>
    </submittedName>
</protein>
<dbReference type="EMBL" id="QEWV01000010">
    <property type="protein sequence ID" value="PWD90160.1"/>
    <property type="molecule type" value="Genomic_DNA"/>
</dbReference>
<evidence type="ECO:0000313" key="2">
    <source>
        <dbReference type="EMBL" id="PWD86214.1"/>
    </source>
</evidence>
<evidence type="ECO:0000313" key="4">
    <source>
        <dbReference type="Proteomes" id="UP000245059"/>
    </source>
</evidence>
<evidence type="ECO:0000256" key="1">
    <source>
        <dbReference type="SAM" id="Coils"/>
    </source>
</evidence>
<organism evidence="2 4">
    <name type="scientific">Ignatzschineria cameli</name>
    <dbReference type="NCBI Taxonomy" id="2182793"/>
    <lineage>
        <taxon>Bacteria</taxon>
        <taxon>Pseudomonadati</taxon>
        <taxon>Pseudomonadota</taxon>
        <taxon>Gammaproteobacteria</taxon>
        <taxon>Cardiobacteriales</taxon>
        <taxon>Ignatzschineriaceae</taxon>
        <taxon>Ignatzschineria</taxon>
    </lineage>
</organism>
<dbReference type="Proteomes" id="UP000245059">
    <property type="component" value="Unassembled WGS sequence"/>
</dbReference>
<name>A0A2U2AQX5_9GAMM</name>
<comment type="caution">
    <text evidence="2">The sequence shown here is derived from an EMBL/GenBank/DDBJ whole genome shotgun (WGS) entry which is preliminary data.</text>
</comment>
<reference evidence="4 5" key="2">
    <citation type="submission" date="2018-05" db="EMBL/GenBank/DDBJ databases">
        <title>Ignatzschineria dubaiensis sp. nov., isolated from necrotic foot tissues of dromedaries (Camelus dromedarius) and associated maggots in Dubai, United Arab Emirates.</title>
        <authorList>
            <person name="Tsang C.C."/>
            <person name="Tang J.Y.M."/>
            <person name="Fong J.Y.H."/>
            <person name="Kinne J."/>
            <person name="Lee H.H."/>
            <person name="Joseph M."/>
            <person name="Jose S."/>
            <person name="Schuster R.K."/>
            <person name="Tang Y."/>
            <person name="Sivakumar S."/>
            <person name="Chen J.H.K."/>
            <person name="Teng J.L.L."/>
            <person name="Lau S.K.P."/>
            <person name="Wernery U."/>
            <person name="Woo P.C.Y."/>
        </authorList>
    </citation>
    <scope>NUCLEOTIDE SEQUENCE [LARGE SCALE GENOMIC DNA]</scope>
    <source>
        <strain evidence="4">UAE-HKU57</strain>
        <strain evidence="5">UAE-HKU58</strain>
    </source>
</reference>
<feature type="coiled-coil region" evidence="1">
    <location>
        <begin position="6"/>
        <end position="61"/>
    </location>
</feature>